<keyword evidence="4 8" id="KW-0547">Nucleotide-binding</keyword>
<dbReference type="GO" id="GO:0046872">
    <property type="term" value="F:metal ion binding"/>
    <property type="evidence" value="ECO:0007669"/>
    <property type="project" value="UniProtKB-KW"/>
</dbReference>
<reference evidence="10 11" key="1">
    <citation type="submission" date="2019-09" db="EMBL/GenBank/DDBJ databases">
        <title>YIM 132180 draft genome.</title>
        <authorList>
            <person name="Zhang K."/>
        </authorList>
    </citation>
    <scope>NUCLEOTIDE SEQUENCE [LARGE SCALE GENOMIC DNA]</scope>
    <source>
        <strain evidence="10 11">YIM 132180</strain>
    </source>
</reference>
<comment type="domain">
    <text evidence="8">The N-terminal domain determines nucleotide recognition and specific binding, while the C-terminal domain determines the specific binding to the target protein.</text>
</comment>
<name>A0A7V7U1F4_9HYPH</name>
<organism evidence="10 11">
    <name type="scientific">Plantimonas leprariae</name>
    <dbReference type="NCBI Taxonomy" id="2615207"/>
    <lineage>
        <taxon>Bacteria</taxon>
        <taxon>Pseudomonadati</taxon>
        <taxon>Pseudomonadota</taxon>
        <taxon>Alphaproteobacteria</taxon>
        <taxon>Hyphomicrobiales</taxon>
        <taxon>Aurantimonadaceae</taxon>
        <taxon>Plantimonas</taxon>
    </lineage>
</organism>
<keyword evidence="6 8" id="KW-0342">GTP-binding</keyword>
<dbReference type="InterPro" id="IPR029044">
    <property type="entry name" value="Nucleotide-diphossugar_trans"/>
</dbReference>
<keyword evidence="7 8" id="KW-0501">Molybdenum cofactor biosynthesis</keyword>
<evidence type="ECO:0000256" key="8">
    <source>
        <dbReference type="HAMAP-Rule" id="MF_00316"/>
    </source>
</evidence>
<dbReference type="GO" id="GO:0061603">
    <property type="term" value="F:molybdenum cofactor guanylyltransferase activity"/>
    <property type="evidence" value="ECO:0007669"/>
    <property type="project" value="UniProtKB-EC"/>
</dbReference>
<dbReference type="GO" id="GO:1902758">
    <property type="term" value="P:bis(molybdopterin guanine dinucleotide)molybdenum biosynthetic process"/>
    <property type="evidence" value="ECO:0007669"/>
    <property type="project" value="TreeGrafter"/>
</dbReference>
<dbReference type="RefSeq" id="WP_150968147.1">
    <property type="nucleotide sequence ID" value="NZ_VZDO01000002.1"/>
</dbReference>
<comment type="function">
    <text evidence="8">Transfers a GMP moiety from GTP to Mo-molybdopterin (Mo-MPT) cofactor (Moco or molybdenum cofactor) to form Mo-molybdopterin guanine dinucleotide (Mo-MGD) cofactor.</text>
</comment>
<evidence type="ECO:0000256" key="1">
    <source>
        <dbReference type="ARBA" id="ARBA00022490"/>
    </source>
</evidence>
<evidence type="ECO:0000259" key="9">
    <source>
        <dbReference type="Pfam" id="PF12804"/>
    </source>
</evidence>
<comment type="caution">
    <text evidence="8">Lacks conserved residue(s) required for the propagation of feature annotation.</text>
</comment>
<dbReference type="AlphaFoldDB" id="A0A7V7U1F4"/>
<keyword evidence="11" id="KW-1185">Reference proteome</keyword>
<dbReference type="PANTHER" id="PTHR19136:SF81">
    <property type="entry name" value="MOLYBDENUM COFACTOR GUANYLYLTRANSFERASE"/>
    <property type="match status" value="1"/>
</dbReference>
<dbReference type="EMBL" id="VZDO01000002">
    <property type="protein sequence ID" value="KAB0681887.1"/>
    <property type="molecule type" value="Genomic_DNA"/>
</dbReference>
<gene>
    <name evidence="8" type="primary">mobA</name>
    <name evidence="10" type="ORF">F6X38_03450</name>
</gene>
<evidence type="ECO:0000256" key="7">
    <source>
        <dbReference type="ARBA" id="ARBA00023150"/>
    </source>
</evidence>
<dbReference type="HAMAP" id="MF_00316">
    <property type="entry name" value="MobA"/>
    <property type="match status" value="1"/>
</dbReference>
<comment type="cofactor">
    <cofactor evidence="8">
        <name>Mg(2+)</name>
        <dbReference type="ChEBI" id="CHEBI:18420"/>
    </cofactor>
</comment>
<dbReference type="Proteomes" id="UP000432089">
    <property type="component" value="Unassembled WGS sequence"/>
</dbReference>
<protein>
    <recommendedName>
        <fullName evidence="8">Molybdenum cofactor guanylyltransferase</fullName>
        <shortName evidence="8">MoCo guanylyltransferase</shortName>
        <ecNumber evidence="8">2.7.7.77</ecNumber>
    </recommendedName>
    <alternativeName>
        <fullName evidence="8">GTP:molybdopterin guanylyltransferase</fullName>
    </alternativeName>
    <alternativeName>
        <fullName evidence="8">Mo-MPT guanylyltransferase</fullName>
    </alternativeName>
    <alternativeName>
        <fullName evidence="8">Molybdopterin guanylyltransferase</fullName>
    </alternativeName>
    <alternativeName>
        <fullName evidence="8">Molybdopterin-guanine dinucleotide synthase</fullName>
        <shortName evidence="8">MGD synthase</shortName>
    </alternativeName>
</protein>
<evidence type="ECO:0000256" key="3">
    <source>
        <dbReference type="ARBA" id="ARBA00022723"/>
    </source>
</evidence>
<dbReference type="Gene3D" id="3.90.550.10">
    <property type="entry name" value="Spore Coat Polysaccharide Biosynthesis Protein SpsA, Chain A"/>
    <property type="match status" value="1"/>
</dbReference>
<comment type="subunit">
    <text evidence="8">Monomer.</text>
</comment>
<accession>A0A7V7U1F4</accession>
<feature type="domain" description="MobA-like NTP transferase" evidence="9">
    <location>
        <begin position="8"/>
        <end position="163"/>
    </location>
</feature>
<dbReference type="SUPFAM" id="SSF53448">
    <property type="entry name" value="Nucleotide-diphospho-sugar transferases"/>
    <property type="match status" value="1"/>
</dbReference>
<comment type="catalytic activity">
    <reaction evidence="8">
        <text>Mo-molybdopterin + GTP + H(+) = Mo-molybdopterin guanine dinucleotide + diphosphate</text>
        <dbReference type="Rhea" id="RHEA:34243"/>
        <dbReference type="ChEBI" id="CHEBI:15378"/>
        <dbReference type="ChEBI" id="CHEBI:33019"/>
        <dbReference type="ChEBI" id="CHEBI:37565"/>
        <dbReference type="ChEBI" id="CHEBI:71302"/>
        <dbReference type="ChEBI" id="CHEBI:71310"/>
        <dbReference type="EC" id="2.7.7.77"/>
    </reaction>
</comment>
<keyword evidence="1 8" id="KW-0963">Cytoplasm</keyword>
<dbReference type="EC" id="2.7.7.77" evidence="8"/>
<proteinExistence type="inferred from homology"/>
<feature type="binding site" evidence="8">
    <location>
        <position position="25"/>
    </location>
    <ligand>
        <name>GTP</name>
        <dbReference type="ChEBI" id="CHEBI:37565"/>
    </ligand>
</feature>
<dbReference type="GO" id="GO:0005525">
    <property type="term" value="F:GTP binding"/>
    <property type="evidence" value="ECO:0007669"/>
    <property type="project" value="UniProtKB-UniRule"/>
</dbReference>
<dbReference type="GO" id="GO:0005737">
    <property type="term" value="C:cytoplasm"/>
    <property type="evidence" value="ECO:0007669"/>
    <property type="project" value="UniProtKB-SubCell"/>
</dbReference>
<dbReference type="Pfam" id="PF12804">
    <property type="entry name" value="NTP_transf_3"/>
    <property type="match status" value="1"/>
</dbReference>
<evidence type="ECO:0000313" key="11">
    <source>
        <dbReference type="Proteomes" id="UP000432089"/>
    </source>
</evidence>
<evidence type="ECO:0000313" key="10">
    <source>
        <dbReference type="EMBL" id="KAB0681887.1"/>
    </source>
</evidence>
<comment type="caution">
    <text evidence="10">The sequence shown here is derived from an EMBL/GenBank/DDBJ whole genome shotgun (WGS) entry which is preliminary data.</text>
</comment>
<feature type="binding site" evidence="8">
    <location>
        <position position="105"/>
    </location>
    <ligand>
        <name>GTP</name>
        <dbReference type="ChEBI" id="CHEBI:37565"/>
    </ligand>
</feature>
<evidence type="ECO:0000256" key="5">
    <source>
        <dbReference type="ARBA" id="ARBA00022842"/>
    </source>
</evidence>
<keyword evidence="2 8" id="KW-0808">Transferase</keyword>
<evidence type="ECO:0000256" key="2">
    <source>
        <dbReference type="ARBA" id="ARBA00022679"/>
    </source>
</evidence>
<comment type="subcellular location">
    <subcellularLocation>
        <location evidence="8">Cytoplasm</location>
    </subcellularLocation>
</comment>
<dbReference type="CDD" id="cd02503">
    <property type="entry name" value="MobA"/>
    <property type="match status" value="1"/>
</dbReference>
<feature type="binding site" evidence="8">
    <location>
        <begin position="11"/>
        <end position="13"/>
    </location>
    <ligand>
        <name>GTP</name>
        <dbReference type="ChEBI" id="CHEBI:37565"/>
    </ligand>
</feature>
<dbReference type="PANTHER" id="PTHR19136">
    <property type="entry name" value="MOLYBDENUM COFACTOR GUANYLYLTRANSFERASE"/>
    <property type="match status" value="1"/>
</dbReference>
<feature type="binding site" evidence="8">
    <location>
        <position position="105"/>
    </location>
    <ligand>
        <name>Mg(2+)</name>
        <dbReference type="ChEBI" id="CHEBI:18420"/>
    </ligand>
</feature>
<dbReference type="InterPro" id="IPR013482">
    <property type="entry name" value="Molybde_CF_guanTrfase"/>
</dbReference>
<keyword evidence="3 8" id="KW-0479">Metal-binding</keyword>
<evidence type="ECO:0000256" key="6">
    <source>
        <dbReference type="ARBA" id="ARBA00023134"/>
    </source>
</evidence>
<comment type="similarity">
    <text evidence="8">Belongs to the MobA family.</text>
</comment>
<dbReference type="InterPro" id="IPR025877">
    <property type="entry name" value="MobA-like_NTP_Trfase"/>
</dbReference>
<feature type="binding site" evidence="8">
    <location>
        <position position="70"/>
    </location>
    <ligand>
        <name>GTP</name>
        <dbReference type="ChEBI" id="CHEBI:37565"/>
    </ligand>
</feature>
<keyword evidence="5 8" id="KW-0460">Magnesium</keyword>
<evidence type="ECO:0000256" key="4">
    <source>
        <dbReference type="ARBA" id="ARBA00022741"/>
    </source>
</evidence>
<sequence>MTAPRIAGLVLAGGRGSRLGAAVPKPMVEIGGRPMIAHVLDRFPPAVSPILIGVNDREAFAPLPYPIVRDRIDGHPGPLAALDAATHWLRERRDAATHLICLPGDTPFLPADVCARLADDPGRRPRIARCGGRLHPTVALWPLACLEDLRTHIEASGNLSVVAFAERTGFDAVDFDASTAVDPFFNVNTPDDLILARATFDALGI</sequence>
<keyword evidence="10" id="KW-0548">Nucleotidyltransferase</keyword>